<name>A0ABR3YXA6_9PEZI</name>
<dbReference type="InterPro" id="IPR006070">
    <property type="entry name" value="Sua5-like_dom"/>
</dbReference>
<evidence type="ECO:0000313" key="10">
    <source>
        <dbReference type="Proteomes" id="UP001583186"/>
    </source>
</evidence>
<dbReference type="EC" id="2.7.7.87" evidence="3"/>
<dbReference type="PANTHER" id="PTHR17490">
    <property type="entry name" value="SUA5"/>
    <property type="match status" value="1"/>
</dbReference>
<evidence type="ECO:0000256" key="1">
    <source>
        <dbReference type="ARBA" id="ARBA00004496"/>
    </source>
</evidence>
<dbReference type="InterPro" id="IPR050156">
    <property type="entry name" value="TC-AMP_synthase_SUA5"/>
</dbReference>
<keyword evidence="10" id="KW-1185">Reference proteome</keyword>
<accession>A0ABR3YXA6</accession>
<evidence type="ECO:0000256" key="6">
    <source>
        <dbReference type="ARBA" id="ARBA00022679"/>
    </source>
</evidence>
<evidence type="ECO:0000259" key="8">
    <source>
        <dbReference type="PROSITE" id="PS51163"/>
    </source>
</evidence>
<evidence type="ECO:0000313" key="9">
    <source>
        <dbReference type="EMBL" id="KAL1893020.1"/>
    </source>
</evidence>
<dbReference type="PANTHER" id="PTHR17490:SF10">
    <property type="entry name" value="THREONYLCARBAMOYL-AMP SYNTHASE"/>
    <property type="match status" value="1"/>
</dbReference>
<evidence type="ECO:0000256" key="2">
    <source>
        <dbReference type="ARBA" id="ARBA00007663"/>
    </source>
</evidence>
<comment type="caution">
    <text evidence="9">The sequence shown here is derived from an EMBL/GenBank/DDBJ whole genome shotgun (WGS) entry which is preliminary data.</text>
</comment>
<gene>
    <name evidence="9" type="ORF">Sste5346_006701</name>
</gene>
<keyword evidence="6" id="KW-0808">Transferase</keyword>
<dbReference type="Proteomes" id="UP001583186">
    <property type="component" value="Unassembled WGS sequence"/>
</dbReference>
<feature type="domain" description="YrdC-like" evidence="8">
    <location>
        <begin position="20"/>
        <end position="220"/>
    </location>
</feature>
<proteinExistence type="inferred from homology"/>
<organism evidence="9 10">
    <name type="scientific">Sporothrix stenoceras</name>
    <dbReference type="NCBI Taxonomy" id="5173"/>
    <lineage>
        <taxon>Eukaryota</taxon>
        <taxon>Fungi</taxon>
        <taxon>Dikarya</taxon>
        <taxon>Ascomycota</taxon>
        <taxon>Pezizomycotina</taxon>
        <taxon>Sordariomycetes</taxon>
        <taxon>Sordariomycetidae</taxon>
        <taxon>Ophiostomatales</taxon>
        <taxon>Ophiostomataceae</taxon>
        <taxon>Sporothrix</taxon>
    </lineage>
</organism>
<evidence type="ECO:0000256" key="3">
    <source>
        <dbReference type="ARBA" id="ARBA00012584"/>
    </source>
</evidence>
<comment type="similarity">
    <text evidence="2">Belongs to the SUA5 family.</text>
</comment>
<comment type="catalytic activity">
    <reaction evidence="7">
        <text>L-threonine + hydrogencarbonate + ATP = L-threonylcarbamoyladenylate + diphosphate + H2O</text>
        <dbReference type="Rhea" id="RHEA:36407"/>
        <dbReference type="ChEBI" id="CHEBI:15377"/>
        <dbReference type="ChEBI" id="CHEBI:17544"/>
        <dbReference type="ChEBI" id="CHEBI:30616"/>
        <dbReference type="ChEBI" id="CHEBI:33019"/>
        <dbReference type="ChEBI" id="CHEBI:57926"/>
        <dbReference type="ChEBI" id="CHEBI:73682"/>
        <dbReference type="EC" id="2.7.7.87"/>
    </reaction>
</comment>
<dbReference type="EMBL" id="JAWCUI010000040">
    <property type="protein sequence ID" value="KAL1893020.1"/>
    <property type="molecule type" value="Genomic_DNA"/>
</dbReference>
<dbReference type="PROSITE" id="PS51163">
    <property type="entry name" value="YRDC"/>
    <property type="match status" value="1"/>
</dbReference>
<dbReference type="Gene3D" id="3.90.870.10">
    <property type="entry name" value="DHBP synthase"/>
    <property type="match status" value="1"/>
</dbReference>
<evidence type="ECO:0000256" key="7">
    <source>
        <dbReference type="ARBA" id="ARBA00048366"/>
    </source>
</evidence>
<reference evidence="9 10" key="1">
    <citation type="journal article" date="2024" name="IMA Fungus">
        <title>IMA Genome - F19 : A genome assembly and annotation guide to empower mycologists, including annotated draft genome sequences of Ceratocystis pirilliformis, Diaporthe australafricana, Fusarium ophioides, Paecilomyces lecythidis, and Sporothrix stenoceras.</title>
        <authorList>
            <person name="Aylward J."/>
            <person name="Wilson A.M."/>
            <person name="Visagie C.M."/>
            <person name="Spraker J."/>
            <person name="Barnes I."/>
            <person name="Buitendag C."/>
            <person name="Ceriani C."/>
            <person name="Del Mar Angel L."/>
            <person name="du Plessis D."/>
            <person name="Fuchs T."/>
            <person name="Gasser K."/>
            <person name="Kramer D."/>
            <person name="Li W."/>
            <person name="Munsamy K."/>
            <person name="Piso A."/>
            <person name="Price J.L."/>
            <person name="Sonnekus B."/>
            <person name="Thomas C."/>
            <person name="van der Nest A."/>
            <person name="van Dijk A."/>
            <person name="van Heerden A."/>
            <person name="van Vuuren N."/>
            <person name="Yilmaz N."/>
            <person name="Duong T.A."/>
            <person name="van der Merwe N.A."/>
            <person name="Wingfield M.J."/>
            <person name="Wingfield B.D."/>
        </authorList>
    </citation>
    <scope>NUCLEOTIDE SEQUENCE [LARGE SCALE GENOMIC DNA]</scope>
    <source>
        <strain evidence="9 10">CMW 5346</strain>
    </source>
</reference>
<evidence type="ECO:0000256" key="5">
    <source>
        <dbReference type="ARBA" id="ARBA00022490"/>
    </source>
</evidence>
<dbReference type="SUPFAM" id="SSF55821">
    <property type="entry name" value="YrdC/RibB"/>
    <property type="match status" value="1"/>
</dbReference>
<comment type="subcellular location">
    <subcellularLocation>
        <location evidence="1">Cytoplasm</location>
    </subcellularLocation>
</comment>
<sequence>MADAIARKTIPSPGTPPNVKADAQKIFDVLHGGGLALMPTEVGYALIASSKEAIERSFAAKKRSPSHTQGILGTVGLHKKVHVLPEETHEMIRVLHQDLDLSFGVVAPFRKDAPVLQHLSAATLANVTKADGTANMYIGGSSLLLELGRISDEAGELLLGSSANITGSGQKFRLEDMDPEILEAADIIVDYGLQRYHVYKGRASTMIDFANMKTLRVGSSYELIRERMHKFWGIELEADPDYP</sequence>
<dbReference type="InterPro" id="IPR017945">
    <property type="entry name" value="DHBP_synth_RibB-like_a/b_dom"/>
</dbReference>
<protein>
    <recommendedName>
        <fullName evidence="4">Threonylcarbamoyl-AMP synthase</fullName>
        <ecNumber evidence="3">2.7.7.87</ecNumber>
    </recommendedName>
</protein>
<dbReference type="Pfam" id="PF01300">
    <property type="entry name" value="Sua5_yciO_yrdC"/>
    <property type="match status" value="1"/>
</dbReference>
<keyword evidence="5" id="KW-0963">Cytoplasm</keyword>
<evidence type="ECO:0000256" key="4">
    <source>
        <dbReference type="ARBA" id="ARBA00015492"/>
    </source>
</evidence>